<dbReference type="InterPro" id="IPR001920">
    <property type="entry name" value="Asp/Glu_race"/>
</dbReference>
<protein>
    <submittedName>
        <fullName evidence="1">Hydantoin racemase</fullName>
    </submittedName>
</protein>
<dbReference type="Gene3D" id="3.40.50.1860">
    <property type="match status" value="2"/>
</dbReference>
<dbReference type="Pfam" id="PF01177">
    <property type="entry name" value="Asp_Glu_race"/>
    <property type="match status" value="1"/>
</dbReference>
<reference evidence="1 2" key="1">
    <citation type="submission" date="2020-08" db="EMBL/GenBank/DDBJ databases">
        <title>Whole genome shotgun sequence of Actinocatenispora thailandica NBRC 105041.</title>
        <authorList>
            <person name="Komaki H."/>
            <person name="Tamura T."/>
        </authorList>
    </citation>
    <scope>NUCLEOTIDE SEQUENCE [LARGE SCALE GENOMIC DNA]</scope>
    <source>
        <strain evidence="1 2">NBRC 105041</strain>
    </source>
</reference>
<organism evidence="1 2">
    <name type="scientific">Actinocatenispora thailandica</name>
    <dbReference type="NCBI Taxonomy" id="227318"/>
    <lineage>
        <taxon>Bacteria</taxon>
        <taxon>Bacillati</taxon>
        <taxon>Actinomycetota</taxon>
        <taxon>Actinomycetes</taxon>
        <taxon>Micromonosporales</taxon>
        <taxon>Micromonosporaceae</taxon>
        <taxon>Actinocatenispora</taxon>
    </lineage>
</organism>
<evidence type="ECO:0000313" key="1">
    <source>
        <dbReference type="EMBL" id="BCJ34299.1"/>
    </source>
</evidence>
<dbReference type="AlphaFoldDB" id="A0A7R7DM65"/>
<gene>
    <name evidence="1" type="ORF">Athai_18020</name>
</gene>
<sequence>MSDGLLGVVRVVTSDDPAFVGAHGAAIQARYQLATTSACIPDQPHGIHDAATERAAEPKILDLAAELVDGGATAILISCAADPALVAARAALPVPVIGAGSAAAAVALGLGGRIGVLGLNAEPPAPVAAVLGDRLVGSLRPAGVHQTTDLLEPGAVDRAVDAGRELVSAGAEAILFACTGMTTIGLAGPIRDRLGVPAVDAVLAGGLLASYAMR</sequence>
<dbReference type="EMBL" id="AP023355">
    <property type="protein sequence ID" value="BCJ34299.1"/>
    <property type="molecule type" value="Genomic_DNA"/>
</dbReference>
<dbReference type="GO" id="GO:0047661">
    <property type="term" value="F:amino-acid racemase activity"/>
    <property type="evidence" value="ECO:0007669"/>
    <property type="project" value="InterPro"/>
</dbReference>
<name>A0A7R7DM65_9ACTN</name>
<dbReference type="RefSeq" id="WP_203961045.1">
    <property type="nucleotide sequence ID" value="NZ_AP023355.1"/>
</dbReference>
<dbReference type="InterPro" id="IPR015942">
    <property type="entry name" value="Asp/Glu/hydantoin_racemase"/>
</dbReference>
<dbReference type="KEGG" id="atl:Athai_18020"/>
<proteinExistence type="predicted"/>
<accession>A0A7R7DM65</accession>
<dbReference type="Proteomes" id="UP000611640">
    <property type="component" value="Chromosome"/>
</dbReference>
<evidence type="ECO:0000313" key="2">
    <source>
        <dbReference type="Proteomes" id="UP000611640"/>
    </source>
</evidence>
<keyword evidence="2" id="KW-1185">Reference proteome</keyword>